<dbReference type="GO" id="GO:0016407">
    <property type="term" value="F:acetyltransferase activity"/>
    <property type="evidence" value="ECO:0007669"/>
    <property type="project" value="TreeGrafter"/>
</dbReference>
<dbReference type="InterPro" id="IPR011053">
    <property type="entry name" value="Single_hybrid_motif"/>
</dbReference>
<dbReference type="PANTHER" id="PTHR43178">
    <property type="entry name" value="DIHYDROLIPOAMIDE ACETYLTRANSFERASE COMPONENT OF PYRUVATE DEHYDROGENASE COMPLEX"/>
    <property type="match status" value="1"/>
</dbReference>
<evidence type="ECO:0000259" key="11">
    <source>
        <dbReference type="PROSITE" id="PS50968"/>
    </source>
</evidence>
<evidence type="ECO:0000313" key="13">
    <source>
        <dbReference type="EMBL" id="PFH46892.1"/>
    </source>
</evidence>
<comment type="similarity">
    <text evidence="3 9">Belongs to the 2-oxoacid dehydrogenase family.</text>
</comment>
<keyword evidence="7" id="KW-0496">Mitochondrion</keyword>
<evidence type="ECO:0000256" key="7">
    <source>
        <dbReference type="ARBA" id="ARBA00023128"/>
    </source>
</evidence>
<evidence type="ECO:0000313" key="14">
    <source>
        <dbReference type="Proteomes" id="UP000242287"/>
    </source>
</evidence>
<keyword evidence="8 9" id="KW-0012">Acyltransferase</keyword>
<dbReference type="STRING" id="703135.A0A2A9NGP6"/>
<dbReference type="InterPro" id="IPR050743">
    <property type="entry name" value="2-oxoacid_DH_E2_comp"/>
</dbReference>
<keyword evidence="14" id="KW-1185">Reference proteome</keyword>
<feature type="region of interest" description="Disordered" evidence="10">
    <location>
        <begin position="114"/>
        <end position="179"/>
    </location>
</feature>
<organism evidence="13 14">
    <name type="scientific">Amanita thiersii Skay4041</name>
    <dbReference type="NCBI Taxonomy" id="703135"/>
    <lineage>
        <taxon>Eukaryota</taxon>
        <taxon>Fungi</taxon>
        <taxon>Dikarya</taxon>
        <taxon>Basidiomycota</taxon>
        <taxon>Agaricomycotina</taxon>
        <taxon>Agaricomycetes</taxon>
        <taxon>Agaricomycetidae</taxon>
        <taxon>Agaricales</taxon>
        <taxon>Pluteineae</taxon>
        <taxon>Amanitaceae</taxon>
        <taxon>Amanita</taxon>
    </lineage>
</organism>
<dbReference type="Proteomes" id="UP000242287">
    <property type="component" value="Unassembled WGS sequence"/>
</dbReference>
<dbReference type="OrthoDB" id="15567at2759"/>
<feature type="domain" description="Peripheral subunit-binding (PSBD)" evidence="12">
    <location>
        <begin position="184"/>
        <end position="222"/>
    </location>
</feature>
<dbReference type="FunFam" id="2.40.50.100:FF:000013">
    <property type="entry name" value="Dihydrolipoamide acetyltransferase component of pyruvate dehydrogenase complex"/>
    <property type="match status" value="1"/>
</dbReference>
<gene>
    <name evidence="13" type="ORF">AMATHDRAFT_68861</name>
</gene>
<dbReference type="InterPro" id="IPR023213">
    <property type="entry name" value="CAT-like_dom_sf"/>
</dbReference>
<keyword evidence="6" id="KW-0809">Transit peptide</keyword>
<evidence type="ECO:0000256" key="9">
    <source>
        <dbReference type="RuleBase" id="RU003423"/>
    </source>
</evidence>
<evidence type="ECO:0000256" key="6">
    <source>
        <dbReference type="ARBA" id="ARBA00022946"/>
    </source>
</evidence>
<dbReference type="SUPFAM" id="SSF47005">
    <property type="entry name" value="Peripheral subunit-binding domain of 2-oxo acid dehydrogenase complex"/>
    <property type="match status" value="1"/>
</dbReference>
<keyword evidence="4 9" id="KW-0808">Transferase</keyword>
<comment type="subcellular location">
    <subcellularLocation>
        <location evidence="2">Mitochondrion matrix</location>
    </subcellularLocation>
</comment>
<evidence type="ECO:0000256" key="3">
    <source>
        <dbReference type="ARBA" id="ARBA00007317"/>
    </source>
</evidence>
<sequence>MFIARRLLLGRPLLRSCFHTTSSAWATRKVIHKFKLADIGEGITECEVIKWSVGPKSTVQSFDPLCEVQSDKASVEITSPFDGVIKELLVNEGQVAKVGEGLCLIEVEEEAGASDSGAVASTEATDAAPAQSEMTITSPSEQQQVKHEPQEQAPVQPKRLHPLDPNYVPQATPSVSGRTTTDVLAAPSVRHFAKKNGVDLALVAPGSGKGGRIEKKDVEAYMARGTAGAAAQQESAQQVLSPTEDVVVELGRTRYGMWKAMTKSLEIPHFGYSTSLDLTAIHNLLPILNAGIPQHYLPASSTALTSRPPLVDPSAFHPAPQPQIIPDPARFTKLTYLPILLKTLSKAMNQWPIFRSSITPGSASSGGKPTMTLRPHSDISLALSTPTGLYTPTLTSVDTHSVYGLASRIAHLAYLGRQVPCGLTPKDMPKRGGTISVSNIGAVGKGEGAMPVLVEGGGVAIVAIGRAKWVWDVEYDGSAGRVYAMGGKGEGRGRGEERLKVNVSWAADHRVVEGAEMAAFVENWREWVEVPERFIAEGI</sequence>
<dbReference type="GO" id="GO:0045333">
    <property type="term" value="P:cellular respiration"/>
    <property type="evidence" value="ECO:0007669"/>
    <property type="project" value="UniProtKB-ARBA"/>
</dbReference>
<evidence type="ECO:0000256" key="1">
    <source>
        <dbReference type="ARBA" id="ARBA00001938"/>
    </source>
</evidence>
<protein>
    <recommendedName>
        <fullName evidence="9">Dihydrolipoamide acetyltransferase component of pyruvate dehydrogenase complex</fullName>
        <ecNumber evidence="9">2.3.1.-</ecNumber>
    </recommendedName>
</protein>
<keyword evidence="5 9" id="KW-0450">Lipoyl</keyword>
<proteinExistence type="inferred from homology"/>
<reference evidence="13 14" key="1">
    <citation type="submission" date="2014-02" db="EMBL/GenBank/DDBJ databases">
        <title>Transposable element dynamics among asymbiotic and ectomycorrhizal Amanita fungi.</title>
        <authorList>
            <consortium name="DOE Joint Genome Institute"/>
            <person name="Hess J."/>
            <person name="Skrede I."/>
            <person name="Wolfe B."/>
            <person name="LaButti K."/>
            <person name="Ohm R.A."/>
            <person name="Grigoriev I.V."/>
            <person name="Pringle A."/>
        </authorList>
    </citation>
    <scope>NUCLEOTIDE SEQUENCE [LARGE SCALE GENOMIC DNA]</scope>
    <source>
        <strain evidence="13 14">SKay4041</strain>
    </source>
</reference>
<evidence type="ECO:0000256" key="2">
    <source>
        <dbReference type="ARBA" id="ARBA00004305"/>
    </source>
</evidence>
<feature type="domain" description="Lipoyl-binding" evidence="11">
    <location>
        <begin position="31"/>
        <end position="106"/>
    </location>
</feature>
<dbReference type="PANTHER" id="PTHR43178:SF5">
    <property type="entry name" value="LIPOAMIDE ACYLTRANSFERASE COMPONENT OF BRANCHED-CHAIN ALPHA-KETO ACID DEHYDROGENASE COMPLEX, MITOCHONDRIAL"/>
    <property type="match status" value="1"/>
</dbReference>
<dbReference type="Gene3D" id="3.30.559.10">
    <property type="entry name" value="Chloramphenicol acetyltransferase-like domain"/>
    <property type="match status" value="1"/>
</dbReference>
<evidence type="ECO:0000256" key="4">
    <source>
        <dbReference type="ARBA" id="ARBA00022679"/>
    </source>
</evidence>
<accession>A0A2A9NGP6</accession>
<dbReference type="AlphaFoldDB" id="A0A2A9NGP6"/>
<dbReference type="CDD" id="cd06849">
    <property type="entry name" value="lipoyl_domain"/>
    <property type="match status" value="1"/>
</dbReference>
<feature type="compositionally biased region" description="Polar residues" evidence="10">
    <location>
        <begin position="132"/>
        <end position="143"/>
    </location>
</feature>
<dbReference type="EMBL" id="KZ302151">
    <property type="protein sequence ID" value="PFH46892.1"/>
    <property type="molecule type" value="Genomic_DNA"/>
</dbReference>
<dbReference type="Pfam" id="PF00364">
    <property type="entry name" value="Biotin_lipoyl"/>
    <property type="match status" value="1"/>
</dbReference>
<dbReference type="Gene3D" id="4.10.320.10">
    <property type="entry name" value="E3-binding domain"/>
    <property type="match status" value="1"/>
</dbReference>
<dbReference type="InterPro" id="IPR001078">
    <property type="entry name" value="2-oxoacid_DH_actylTfrase"/>
</dbReference>
<feature type="compositionally biased region" description="Polar residues" evidence="10">
    <location>
        <begin position="169"/>
        <end position="179"/>
    </location>
</feature>
<dbReference type="InterPro" id="IPR004167">
    <property type="entry name" value="PSBD"/>
</dbReference>
<evidence type="ECO:0000256" key="8">
    <source>
        <dbReference type="ARBA" id="ARBA00023315"/>
    </source>
</evidence>
<dbReference type="Gene3D" id="2.40.50.100">
    <property type="match status" value="1"/>
</dbReference>
<dbReference type="GO" id="GO:0031405">
    <property type="term" value="F:lipoic acid binding"/>
    <property type="evidence" value="ECO:0007669"/>
    <property type="project" value="TreeGrafter"/>
</dbReference>
<dbReference type="Pfam" id="PF00198">
    <property type="entry name" value="2-oxoacid_dh"/>
    <property type="match status" value="1"/>
</dbReference>
<evidence type="ECO:0000259" key="12">
    <source>
        <dbReference type="PROSITE" id="PS51826"/>
    </source>
</evidence>
<comment type="cofactor">
    <cofactor evidence="1 9">
        <name>(R)-lipoate</name>
        <dbReference type="ChEBI" id="CHEBI:83088"/>
    </cofactor>
</comment>
<dbReference type="InterPro" id="IPR036625">
    <property type="entry name" value="E3-bd_dom_sf"/>
</dbReference>
<dbReference type="SUPFAM" id="SSF52777">
    <property type="entry name" value="CoA-dependent acyltransferases"/>
    <property type="match status" value="1"/>
</dbReference>
<dbReference type="EC" id="2.3.1.-" evidence="9"/>
<dbReference type="GO" id="GO:0005759">
    <property type="term" value="C:mitochondrial matrix"/>
    <property type="evidence" value="ECO:0007669"/>
    <property type="project" value="UniProtKB-SubCell"/>
</dbReference>
<name>A0A2A9NGP6_9AGAR</name>
<evidence type="ECO:0000256" key="10">
    <source>
        <dbReference type="SAM" id="MobiDB-lite"/>
    </source>
</evidence>
<dbReference type="SUPFAM" id="SSF51230">
    <property type="entry name" value="Single hybrid motif"/>
    <property type="match status" value="1"/>
</dbReference>
<dbReference type="InterPro" id="IPR000089">
    <property type="entry name" value="Biotin_lipoyl"/>
</dbReference>
<dbReference type="PROSITE" id="PS50968">
    <property type="entry name" value="BIOTINYL_LIPOYL"/>
    <property type="match status" value="1"/>
</dbReference>
<dbReference type="PROSITE" id="PS51826">
    <property type="entry name" value="PSBD"/>
    <property type="match status" value="1"/>
</dbReference>
<evidence type="ECO:0000256" key="5">
    <source>
        <dbReference type="ARBA" id="ARBA00022823"/>
    </source>
</evidence>
<dbReference type="Pfam" id="PF02817">
    <property type="entry name" value="E3_binding"/>
    <property type="match status" value="1"/>
</dbReference>